<feature type="compositionally biased region" description="Low complexity" evidence="1">
    <location>
        <begin position="44"/>
        <end position="58"/>
    </location>
</feature>
<evidence type="ECO:0000256" key="1">
    <source>
        <dbReference type="SAM" id="MobiDB-lite"/>
    </source>
</evidence>
<dbReference type="Proteomes" id="UP000824063">
    <property type="component" value="Unassembled WGS sequence"/>
</dbReference>
<feature type="region of interest" description="Disordered" evidence="1">
    <location>
        <begin position="28"/>
        <end position="67"/>
    </location>
</feature>
<proteinExistence type="predicted"/>
<accession>A0A9D2JH99</accession>
<evidence type="ECO:0000313" key="2">
    <source>
        <dbReference type="EMBL" id="HIZ52662.1"/>
    </source>
</evidence>
<dbReference type="AlphaFoldDB" id="A0A9D2JH99"/>
<organism evidence="2 3">
    <name type="scientific">Candidatus Enterococcus avicola</name>
    <dbReference type="NCBI Taxonomy" id="2838561"/>
    <lineage>
        <taxon>Bacteria</taxon>
        <taxon>Bacillati</taxon>
        <taxon>Bacillota</taxon>
        <taxon>Bacilli</taxon>
        <taxon>Lactobacillales</taxon>
        <taxon>Enterococcaceae</taxon>
        <taxon>Enterococcus</taxon>
    </lineage>
</organism>
<comment type="caution">
    <text evidence="2">The sequence shown here is derived from an EMBL/GenBank/DDBJ whole genome shotgun (WGS) entry which is preliminary data.</text>
</comment>
<protein>
    <submittedName>
        <fullName evidence="2">Uncharacterized protein</fullName>
    </submittedName>
</protein>
<sequence>MTENNETNEHEAPKKKISLKEVIQQQLEAKKNQTADNNAKGNPAQSAKKMQSQQAKKVSSARRKMGS</sequence>
<evidence type="ECO:0000313" key="3">
    <source>
        <dbReference type="Proteomes" id="UP000824063"/>
    </source>
</evidence>
<name>A0A9D2JH99_9ENTE</name>
<gene>
    <name evidence="2" type="ORF">IAA20_01800</name>
</gene>
<dbReference type="EMBL" id="DXBN01000043">
    <property type="protein sequence ID" value="HIZ52662.1"/>
    <property type="molecule type" value="Genomic_DNA"/>
</dbReference>
<reference evidence="2" key="1">
    <citation type="journal article" date="2021" name="PeerJ">
        <title>Extensive microbial diversity within the chicken gut microbiome revealed by metagenomics and culture.</title>
        <authorList>
            <person name="Gilroy R."/>
            <person name="Ravi A."/>
            <person name="Getino M."/>
            <person name="Pursley I."/>
            <person name="Horton D.L."/>
            <person name="Alikhan N.F."/>
            <person name="Baker D."/>
            <person name="Gharbi K."/>
            <person name="Hall N."/>
            <person name="Watson M."/>
            <person name="Adriaenssens E.M."/>
            <person name="Foster-Nyarko E."/>
            <person name="Jarju S."/>
            <person name="Secka A."/>
            <person name="Antonio M."/>
            <person name="Oren A."/>
            <person name="Chaudhuri R.R."/>
            <person name="La Ragione R."/>
            <person name="Hildebrand F."/>
            <person name="Pallen M.J."/>
        </authorList>
    </citation>
    <scope>NUCLEOTIDE SEQUENCE</scope>
    <source>
        <strain evidence="2">CHK172-16539</strain>
    </source>
</reference>
<reference evidence="2" key="2">
    <citation type="submission" date="2021-04" db="EMBL/GenBank/DDBJ databases">
        <authorList>
            <person name="Gilroy R."/>
        </authorList>
    </citation>
    <scope>NUCLEOTIDE SEQUENCE</scope>
    <source>
        <strain evidence="2">CHK172-16539</strain>
    </source>
</reference>